<dbReference type="InterPro" id="IPR047858">
    <property type="entry name" value="FIGNL1_ATPase"/>
</dbReference>
<dbReference type="InterPro" id="IPR050304">
    <property type="entry name" value="MT-severing_AAA_ATPase"/>
</dbReference>
<evidence type="ECO:0000256" key="1">
    <source>
        <dbReference type="ARBA" id="ARBA00006914"/>
    </source>
</evidence>
<dbReference type="Gene3D" id="1.10.8.60">
    <property type="match status" value="1"/>
</dbReference>
<evidence type="ECO:0000259" key="5">
    <source>
        <dbReference type="SMART" id="SM00382"/>
    </source>
</evidence>
<keyword evidence="3" id="KW-0067">ATP-binding</keyword>
<evidence type="ECO:0000256" key="4">
    <source>
        <dbReference type="SAM" id="MobiDB-lite"/>
    </source>
</evidence>
<feature type="region of interest" description="Disordered" evidence="4">
    <location>
        <begin position="233"/>
        <end position="267"/>
    </location>
</feature>
<comment type="similarity">
    <text evidence="1 3">Belongs to the AAA ATPase family.</text>
</comment>
<dbReference type="InterPro" id="IPR003960">
    <property type="entry name" value="ATPase_AAA_CS"/>
</dbReference>
<name>A0ABM1EGG3_PRICU</name>
<evidence type="ECO:0000256" key="2">
    <source>
        <dbReference type="ARBA" id="ARBA00035694"/>
    </source>
</evidence>
<feature type="domain" description="AAA+ ATPase" evidence="5">
    <location>
        <begin position="338"/>
        <end position="474"/>
    </location>
</feature>
<dbReference type="Proteomes" id="UP000695022">
    <property type="component" value="Unplaced"/>
</dbReference>
<dbReference type="Pfam" id="PF00004">
    <property type="entry name" value="AAA"/>
    <property type="match status" value="1"/>
</dbReference>
<evidence type="ECO:0000313" key="7">
    <source>
        <dbReference type="RefSeq" id="XP_014671284.1"/>
    </source>
</evidence>
<dbReference type="CDD" id="cd19525">
    <property type="entry name" value="RecA-like_Figl-1"/>
    <property type="match status" value="1"/>
</dbReference>
<sequence>MQLKQGGTPSQNARILTEVMALVKFAHASKYISDDAARHLGNEYMEKYEAVLKGHTFSSGKSEEISHPKSMHAWKTSSDDNDYHPATFMDDSQERRISSTTANVIGQDLNVEKLQIRGDRKRKTDDLYHHKTALPGRRKPSAPMPLNEFSQPVEVKAASFASDCGRSLEMELKQTRGNRRIDHEPQAYLSSFRTAGQQLEAEYLTKYGKREEYSYGLASGSLSVQSYGNQKKSLGARRAPNGKFIPPVLGRNQEDSGGGTMMRRDGAGDNMLEDEEVDERLRHIDPKMVALVRSEIMEHGQHVSWKDIAGLEFAKKTIKEIVVWPMLRPDIFTGLRGPPKGLLLFGPPGTGKTLIGKCIASQSKSTFFSISASSLTSKWIGDGEKMVKALFAVARCHQPAVIFIDEIDSLLSQRSDTEHEASRRIKTEFLVQLDGATTTDDERLLVVGATNRPQEIDEAARRRLVKRLYIPLPDVLARQQIVEKLLSGQEHQLINEDLESIASKTEGYSGADVANLCREAALGPIRSIVDIETIKADEVRPIIMQDFLDALEHVRPSVSEKDLVSYVEWNRMFGSGGNVI</sequence>
<keyword evidence="6" id="KW-1185">Reference proteome</keyword>
<dbReference type="GeneID" id="106812014"/>
<evidence type="ECO:0000313" key="6">
    <source>
        <dbReference type="Proteomes" id="UP000695022"/>
    </source>
</evidence>
<dbReference type="PROSITE" id="PS00674">
    <property type="entry name" value="AAA"/>
    <property type="match status" value="1"/>
</dbReference>
<protein>
    <recommendedName>
        <fullName evidence="2">Fidgetin-like protein 1</fullName>
    </recommendedName>
</protein>
<dbReference type="PANTHER" id="PTHR23074:SF17">
    <property type="entry name" value="FIDGETIN-LIKE PROTEIN 1"/>
    <property type="match status" value="1"/>
</dbReference>
<gene>
    <name evidence="7" type="primary">LOC106812014</name>
</gene>
<dbReference type="InterPro" id="IPR027417">
    <property type="entry name" value="P-loop_NTPase"/>
</dbReference>
<dbReference type="InterPro" id="IPR003959">
    <property type="entry name" value="ATPase_AAA_core"/>
</dbReference>
<proteinExistence type="inferred from homology"/>
<reference evidence="7" key="1">
    <citation type="submission" date="2025-08" db="UniProtKB">
        <authorList>
            <consortium name="RefSeq"/>
        </authorList>
    </citation>
    <scope>IDENTIFICATION</scope>
</reference>
<dbReference type="InterPro" id="IPR041569">
    <property type="entry name" value="AAA_lid_3"/>
</dbReference>
<dbReference type="Gene3D" id="3.40.50.300">
    <property type="entry name" value="P-loop containing nucleotide triphosphate hydrolases"/>
    <property type="match status" value="1"/>
</dbReference>
<accession>A0ABM1EGG3</accession>
<keyword evidence="3" id="KW-0547">Nucleotide-binding</keyword>
<dbReference type="InterPro" id="IPR003593">
    <property type="entry name" value="AAA+_ATPase"/>
</dbReference>
<organism evidence="6 7">
    <name type="scientific">Priapulus caudatus</name>
    <name type="common">Priapulid worm</name>
    <dbReference type="NCBI Taxonomy" id="37621"/>
    <lineage>
        <taxon>Eukaryota</taxon>
        <taxon>Metazoa</taxon>
        <taxon>Ecdysozoa</taxon>
        <taxon>Scalidophora</taxon>
        <taxon>Priapulida</taxon>
        <taxon>Priapulimorpha</taxon>
        <taxon>Priapulimorphida</taxon>
        <taxon>Priapulidae</taxon>
        <taxon>Priapulus</taxon>
    </lineage>
</organism>
<dbReference type="RefSeq" id="XP_014671284.1">
    <property type="nucleotide sequence ID" value="XM_014815798.1"/>
</dbReference>
<dbReference type="Pfam" id="PF17862">
    <property type="entry name" value="AAA_lid_3"/>
    <property type="match status" value="1"/>
</dbReference>
<dbReference type="SUPFAM" id="SSF52540">
    <property type="entry name" value="P-loop containing nucleoside triphosphate hydrolases"/>
    <property type="match status" value="1"/>
</dbReference>
<dbReference type="SMART" id="SM00382">
    <property type="entry name" value="AAA"/>
    <property type="match status" value="1"/>
</dbReference>
<evidence type="ECO:0000256" key="3">
    <source>
        <dbReference type="RuleBase" id="RU003651"/>
    </source>
</evidence>
<dbReference type="PANTHER" id="PTHR23074">
    <property type="entry name" value="AAA DOMAIN-CONTAINING"/>
    <property type="match status" value="1"/>
</dbReference>